<dbReference type="InterPro" id="IPR016425">
    <property type="entry name" value="IspG_bac"/>
</dbReference>
<dbReference type="PANTHER" id="PTHR30454">
    <property type="entry name" value="4-HYDROXY-3-METHYLBUT-2-EN-1-YL DIPHOSPHATE SYNTHASE"/>
    <property type="match status" value="1"/>
</dbReference>
<evidence type="ECO:0000256" key="1">
    <source>
        <dbReference type="ARBA" id="ARBA00022485"/>
    </source>
</evidence>
<dbReference type="GO" id="GO:0141197">
    <property type="term" value="F:4-hydroxy-3-methylbut-2-enyl-diphosphate synthase activity (flavodoxin)"/>
    <property type="evidence" value="ECO:0007669"/>
    <property type="project" value="UniProtKB-EC"/>
</dbReference>
<feature type="domain" description="IspG C-terminal" evidence="9">
    <location>
        <begin position="260"/>
        <end position="347"/>
    </location>
</feature>
<dbReference type="Pfam" id="PF04551">
    <property type="entry name" value="GcpE"/>
    <property type="match status" value="1"/>
</dbReference>
<dbReference type="GO" id="GO:0051539">
    <property type="term" value="F:4 iron, 4 sulfur cluster binding"/>
    <property type="evidence" value="ECO:0007669"/>
    <property type="project" value="UniProtKB-UniRule"/>
</dbReference>
<dbReference type="NCBIfam" id="NF001540">
    <property type="entry name" value="PRK00366.1"/>
    <property type="match status" value="1"/>
</dbReference>
<dbReference type="GO" id="GO:0016114">
    <property type="term" value="P:terpenoid biosynthetic process"/>
    <property type="evidence" value="ECO:0007669"/>
    <property type="project" value="InterPro"/>
</dbReference>
<dbReference type="PIRSF" id="PIRSF004640">
    <property type="entry name" value="IspG"/>
    <property type="match status" value="1"/>
</dbReference>
<dbReference type="HAMAP" id="MF_00159">
    <property type="entry name" value="IspG"/>
    <property type="match status" value="1"/>
</dbReference>
<evidence type="ECO:0000256" key="6">
    <source>
        <dbReference type="ARBA" id="ARBA00023229"/>
    </source>
</evidence>
<evidence type="ECO:0000256" key="7">
    <source>
        <dbReference type="HAMAP-Rule" id="MF_00159"/>
    </source>
</evidence>
<proteinExistence type="inferred from homology"/>
<reference evidence="10" key="1">
    <citation type="submission" date="2018-09" db="EMBL/GenBank/DDBJ databases">
        <title>Murine metabolic-syndrome-specific gut microbial biobank.</title>
        <authorList>
            <person name="Liu C."/>
        </authorList>
    </citation>
    <scope>NUCLEOTIDE SEQUENCE</scope>
    <source>
        <strain evidence="10">D42-62</strain>
    </source>
</reference>
<feature type="binding site" evidence="7">
    <location>
        <position position="299"/>
    </location>
    <ligand>
        <name>[4Fe-4S] cluster</name>
        <dbReference type="ChEBI" id="CHEBI:49883"/>
    </ligand>
</feature>
<dbReference type="OrthoDB" id="9803214at2"/>
<comment type="function">
    <text evidence="7">Converts 2C-methyl-D-erythritol 2,4-cyclodiphosphate (ME-2,4cPP) into 1-hydroxy-2-methyl-2-(E)-butenyl 4-diphosphate.</text>
</comment>
<evidence type="ECO:0000256" key="3">
    <source>
        <dbReference type="ARBA" id="ARBA00023002"/>
    </source>
</evidence>
<evidence type="ECO:0000256" key="4">
    <source>
        <dbReference type="ARBA" id="ARBA00023004"/>
    </source>
</evidence>
<comment type="similarity">
    <text evidence="7">Belongs to the IspG family.</text>
</comment>
<dbReference type="NCBIfam" id="TIGR00612">
    <property type="entry name" value="ispG_gcpE"/>
    <property type="match status" value="1"/>
</dbReference>
<comment type="caution">
    <text evidence="10">The sequence shown here is derived from an EMBL/GenBank/DDBJ whole genome shotgun (WGS) entry which is preliminary data.</text>
</comment>
<feature type="domain" description="IspG TIM-barrel" evidence="8">
    <location>
        <begin position="6"/>
        <end position="245"/>
    </location>
</feature>
<dbReference type="InterPro" id="IPR004588">
    <property type="entry name" value="IspG_bac-typ"/>
</dbReference>
<dbReference type="FunFam" id="3.20.20.20:FF:000001">
    <property type="entry name" value="4-hydroxy-3-methylbut-2-en-1-yl diphosphate synthase (flavodoxin)"/>
    <property type="match status" value="1"/>
</dbReference>
<evidence type="ECO:0000259" key="9">
    <source>
        <dbReference type="Pfam" id="PF26540"/>
    </source>
</evidence>
<dbReference type="InterPro" id="IPR058578">
    <property type="entry name" value="IspG_TIM"/>
</dbReference>
<keyword evidence="2 7" id="KW-0479">Metal-binding</keyword>
<sequence length="351" mass="37519">MARESTRVIRIGDKVIGGGTPILIQSMTNTRTEDVAATVEQIHRLEKAGCEIIRCTVPTQEAAVAIGEIKKQITIPLVADIHFDYKMAIAAMENGADKIRINPGNIGGKDKVAQVVAVAKERNIPIRVGVNSGSLERELVDKYHGVTAQGIVESALDKVHMIEELGYENMVISIKSSDVLMCVKAHELLAAKTDYPLHVGITESGTIISGNIKSSIGLGLILHQGIGDTIRVSLTGDPVEEIKSAKLILRTLGLRRGGIEVVSCPTCGRTKIDLIGLANQVENMVAEFPLDIKVAVMGCAVNGPGEAKEADIGIAGGIGEGLLIKKGEIVKKVPENQLLAVLREELEHWDV</sequence>
<keyword evidence="3 7" id="KW-0560">Oxidoreductase</keyword>
<feature type="binding site" evidence="7">
    <location>
        <position position="264"/>
    </location>
    <ligand>
        <name>[4Fe-4S] cluster</name>
        <dbReference type="ChEBI" id="CHEBI:49883"/>
    </ligand>
</feature>
<dbReference type="AlphaFoldDB" id="A0A9X5BG92"/>
<dbReference type="GO" id="GO:0019288">
    <property type="term" value="P:isopentenyl diphosphate biosynthetic process, methylerythritol 4-phosphate pathway"/>
    <property type="evidence" value="ECO:0007669"/>
    <property type="project" value="UniProtKB-UniRule"/>
</dbReference>
<dbReference type="GO" id="GO:0005506">
    <property type="term" value="F:iron ion binding"/>
    <property type="evidence" value="ECO:0007669"/>
    <property type="project" value="InterPro"/>
</dbReference>
<feature type="binding site" evidence="7">
    <location>
        <position position="306"/>
    </location>
    <ligand>
        <name>[4Fe-4S] cluster</name>
        <dbReference type="ChEBI" id="CHEBI:49883"/>
    </ligand>
</feature>
<evidence type="ECO:0000313" key="11">
    <source>
        <dbReference type="Proteomes" id="UP001154420"/>
    </source>
</evidence>
<evidence type="ECO:0000256" key="5">
    <source>
        <dbReference type="ARBA" id="ARBA00023014"/>
    </source>
</evidence>
<dbReference type="InterPro" id="IPR011005">
    <property type="entry name" value="Dihydropteroate_synth-like_sf"/>
</dbReference>
<gene>
    <name evidence="7" type="primary">ispG</name>
    <name evidence="10" type="ORF">D5281_12915</name>
</gene>
<keyword evidence="6 7" id="KW-0414">Isoprene biosynthesis</keyword>
<comment type="catalytic activity">
    <reaction evidence="7">
        <text>(2E)-4-hydroxy-3-methylbut-2-enyl diphosphate + oxidized [flavodoxin] + H2O + 2 H(+) = 2-C-methyl-D-erythritol 2,4-cyclic diphosphate + reduced [flavodoxin]</text>
        <dbReference type="Rhea" id="RHEA:43604"/>
        <dbReference type="Rhea" id="RHEA-COMP:10622"/>
        <dbReference type="Rhea" id="RHEA-COMP:10623"/>
        <dbReference type="ChEBI" id="CHEBI:15377"/>
        <dbReference type="ChEBI" id="CHEBI:15378"/>
        <dbReference type="ChEBI" id="CHEBI:57618"/>
        <dbReference type="ChEBI" id="CHEBI:58210"/>
        <dbReference type="ChEBI" id="CHEBI:58483"/>
        <dbReference type="ChEBI" id="CHEBI:128753"/>
        <dbReference type="EC" id="1.17.7.3"/>
    </reaction>
</comment>
<name>A0A9X5BG92_9FIRM</name>
<keyword evidence="11" id="KW-1185">Reference proteome</keyword>
<comment type="pathway">
    <text evidence="7">Isoprenoid biosynthesis; isopentenyl diphosphate biosynthesis via DXP pathway; isopentenyl diphosphate from 1-deoxy-D-xylulose 5-phosphate: step 5/6.</text>
</comment>
<evidence type="ECO:0000313" key="10">
    <source>
        <dbReference type="EMBL" id="NBJ93469.1"/>
    </source>
</evidence>
<keyword evidence="1 7" id="KW-0004">4Fe-4S</keyword>
<dbReference type="Pfam" id="PF26540">
    <property type="entry name" value="GcpE_C"/>
    <property type="match status" value="1"/>
</dbReference>
<keyword evidence="5 7" id="KW-0411">Iron-sulfur</keyword>
<dbReference type="InterPro" id="IPR045854">
    <property type="entry name" value="NO2/SO3_Rdtase_4Fe4S_sf"/>
</dbReference>
<accession>A0A9X5BG92</accession>
<evidence type="ECO:0000256" key="2">
    <source>
        <dbReference type="ARBA" id="ARBA00022723"/>
    </source>
</evidence>
<keyword evidence="4 7" id="KW-0408">Iron</keyword>
<dbReference type="GO" id="GO:0046429">
    <property type="term" value="F:4-hydroxy-3-methylbut-2-en-1-yl diphosphate synthase activity (ferredoxin)"/>
    <property type="evidence" value="ECO:0007669"/>
    <property type="project" value="UniProtKB-UniRule"/>
</dbReference>
<protein>
    <recommendedName>
        <fullName evidence="7">4-hydroxy-3-methylbut-2-en-1-yl diphosphate synthase (flavodoxin)</fullName>
        <ecNumber evidence="7">1.17.7.3</ecNumber>
    </recommendedName>
    <alternativeName>
        <fullName evidence="7">1-hydroxy-2-methyl-2-(E)-butenyl 4-diphosphate synthase</fullName>
    </alternativeName>
</protein>
<dbReference type="SUPFAM" id="SSF56014">
    <property type="entry name" value="Nitrite and sulphite reductase 4Fe-4S domain-like"/>
    <property type="match status" value="1"/>
</dbReference>
<dbReference type="PANTHER" id="PTHR30454:SF0">
    <property type="entry name" value="4-HYDROXY-3-METHYLBUT-2-EN-1-YL DIPHOSPHATE SYNTHASE (FERREDOXIN), CHLOROPLASTIC"/>
    <property type="match status" value="1"/>
</dbReference>
<evidence type="ECO:0000259" key="8">
    <source>
        <dbReference type="Pfam" id="PF04551"/>
    </source>
</evidence>
<dbReference type="Proteomes" id="UP001154420">
    <property type="component" value="Unassembled WGS sequence"/>
</dbReference>
<feature type="binding site" evidence="7">
    <location>
        <position position="267"/>
    </location>
    <ligand>
        <name>[4Fe-4S] cluster</name>
        <dbReference type="ChEBI" id="CHEBI:49883"/>
    </ligand>
</feature>
<dbReference type="EMBL" id="QZDT01000020">
    <property type="protein sequence ID" value="NBJ93469.1"/>
    <property type="molecule type" value="Genomic_DNA"/>
</dbReference>
<comment type="cofactor">
    <cofactor evidence="7">
        <name>[4Fe-4S] cluster</name>
        <dbReference type="ChEBI" id="CHEBI:49883"/>
    </cofactor>
    <text evidence="7">Binds 1 [4Fe-4S] cluster.</text>
</comment>
<dbReference type="SUPFAM" id="SSF51717">
    <property type="entry name" value="Dihydropteroate synthetase-like"/>
    <property type="match status" value="1"/>
</dbReference>
<dbReference type="Gene3D" id="3.30.413.10">
    <property type="entry name" value="Sulfite Reductase Hemoprotein, domain 1"/>
    <property type="match status" value="1"/>
</dbReference>
<dbReference type="InterPro" id="IPR058579">
    <property type="entry name" value="IspG_C"/>
</dbReference>
<dbReference type="Gene3D" id="3.20.20.20">
    <property type="entry name" value="Dihydropteroate synthase-like"/>
    <property type="match status" value="1"/>
</dbReference>
<organism evidence="10 11">
    <name type="scientific">Parablautia muri</name>
    <dbReference type="NCBI Taxonomy" id="2320879"/>
    <lineage>
        <taxon>Bacteria</taxon>
        <taxon>Bacillati</taxon>
        <taxon>Bacillota</taxon>
        <taxon>Clostridia</taxon>
        <taxon>Lachnospirales</taxon>
        <taxon>Lachnospiraceae</taxon>
        <taxon>Parablautia</taxon>
    </lineage>
</organism>
<dbReference type="EC" id="1.17.7.3" evidence="7"/>